<protein>
    <submittedName>
        <fullName evidence="1">Uncharacterized protein</fullName>
    </submittedName>
</protein>
<evidence type="ECO:0000313" key="2">
    <source>
        <dbReference type="Proteomes" id="UP000241462"/>
    </source>
</evidence>
<dbReference type="InParanoid" id="A0A2T3A0B2"/>
<dbReference type="Proteomes" id="UP000241462">
    <property type="component" value="Unassembled WGS sequence"/>
</dbReference>
<proteinExistence type="predicted"/>
<evidence type="ECO:0000313" key="1">
    <source>
        <dbReference type="EMBL" id="PSR80437.1"/>
    </source>
</evidence>
<accession>A0A2T3A0B2</accession>
<dbReference type="AlphaFoldDB" id="A0A2T3A0B2"/>
<gene>
    <name evidence="1" type="ORF">BD289DRAFT_440704</name>
</gene>
<organism evidence="1 2">
    <name type="scientific">Coniella lustricola</name>
    <dbReference type="NCBI Taxonomy" id="2025994"/>
    <lineage>
        <taxon>Eukaryota</taxon>
        <taxon>Fungi</taxon>
        <taxon>Dikarya</taxon>
        <taxon>Ascomycota</taxon>
        <taxon>Pezizomycotina</taxon>
        <taxon>Sordariomycetes</taxon>
        <taxon>Sordariomycetidae</taxon>
        <taxon>Diaporthales</taxon>
        <taxon>Schizoparmaceae</taxon>
        <taxon>Coniella</taxon>
    </lineage>
</organism>
<dbReference type="EMBL" id="KZ678530">
    <property type="protein sequence ID" value="PSR80437.1"/>
    <property type="molecule type" value="Genomic_DNA"/>
</dbReference>
<sequence>MTILFGFCLNPPYWLRWGQKLRVPIMSANSSRLQQDWVRNRAWITCSLVSPSISPS</sequence>
<reference evidence="1 2" key="1">
    <citation type="journal article" date="2018" name="Mycol. Prog.">
        <title>Coniella lustricola, a new species from submerged detritus.</title>
        <authorList>
            <person name="Raudabaugh D.B."/>
            <person name="Iturriaga T."/>
            <person name="Carver A."/>
            <person name="Mondo S."/>
            <person name="Pangilinan J."/>
            <person name="Lipzen A."/>
            <person name="He G."/>
            <person name="Amirebrahimi M."/>
            <person name="Grigoriev I.V."/>
            <person name="Miller A.N."/>
        </authorList>
    </citation>
    <scope>NUCLEOTIDE SEQUENCE [LARGE SCALE GENOMIC DNA]</scope>
    <source>
        <strain evidence="1 2">B22-T-1</strain>
    </source>
</reference>
<keyword evidence="2" id="KW-1185">Reference proteome</keyword>
<name>A0A2T3A0B2_9PEZI</name>